<gene>
    <name evidence="2" type="ORF">FJV41_05665</name>
</gene>
<organism evidence="2 3">
    <name type="scientific">Myxococcus llanfairpwllgwyngyllgogerychwyrndrobwllllantysiliogogogochensis</name>
    <dbReference type="NCBI Taxonomy" id="2590453"/>
    <lineage>
        <taxon>Bacteria</taxon>
        <taxon>Pseudomonadati</taxon>
        <taxon>Myxococcota</taxon>
        <taxon>Myxococcia</taxon>
        <taxon>Myxococcales</taxon>
        <taxon>Cystobacterineae</taxon>
        <taxon>Myxococcaceae</taxon>
        <taxon>Myxococcus</taxon>
    </lineage>
</organism>
<dbReference type="OrthoDB" id="6139076at2"/>
<proteinExistence type="predicted"/>
<evidence type="ECO:0000313" key="2">
    <source>
        <dbReference type="EMBL" id="TQF16906.1"/>
    </source>
</evidence>
<keyword evidence="3" id="KW-1185">Reference proteome</keyword>
<evidence type="ECO:0000259" key="1">
    <source>
        <dbReference type="Pfam" id="PF13546"/>
    </source>
</evidence>
<protein>
    <submittedName>
        <fullName evidence="2">Transposase</fullName>
    </submittedName>
</protein>
<dbReference type="EMBL" id="VIFM01000015">
    <property type="protein sequence ID" value="TQF16906.1"/>
    <property type="molecule type" value="Genomic_DNA"/>
</dbReference>
<dbReference type="Proteomes" id="UP000315369">
    <property type="component" value="Unassembled WGS sequence"/>
</dbReference>
<reference evidence="2 3" key="1">
    <citation type="submission" date="2019-06" db="EMBL/GenBank/DDBJ databases">
        <authorList>
            <person name="Livingstone P."/>
            <person name="Whitworth D."/>
        </authorList>
    </citation>
    <scope>NUCLEOTIDE SEQUENCE [LARGE SCALE GENOMIC DNA]</scope>
    <source>
        <strain evidence="2 3">AM401</strain>
    </source>
</reference>
<feature type="domain" description="Transposase IS701-like DDE" evidence="1">
    <location>
        <begin position="1"/>
        <end position="73"/>
    </location>
</feature>
<dbReference type="AlphaFoldDB" id="A0A540X6J3"/>
<comment type="caution">
    <text evidence="2">The sequence shown here is derived from an EMBL/GenBank/DDBJ whole genome shotgun (WGS) entry which is preliminary data.</text>
</comment>
<sequence length="96" mass="10155">MQSLSADAGHQASYSFLHLLLRAKWDADAVSDDVLEYARRALGEGGILAVDETGFMKTGEKSVGASRRLTSALRAGGGLQYACLARLLVSVKVDVA</sequence>
<name>A0A540X6J3_9BACT</name>
<dbReference type="InterPro" id="IPR038721">
    <property type="entry name" value="IS701-like_DDE_dom"/>
</dbReference>
<dbReference type="Pfam" id="PF13546">
    <property type="entry name" value="DDE_5"/>
    <property type="match status" value="1"/>
</dbReference>
<accession>A0A540X6J3</accession>
<dbReference type="RefSeq" id="WP_141641380.1">
    <property type="nucleotide sequence ID" value="NZ_VIFM01000015.1"/>
</dbReference>
<evidence type="ECO:0000313" key="3">
    <source>
        <dbReference type="Proteomes" id="UP000315369"/>
    </source>
</evidence>